<dbReference type="PANTHER" id="PTHR48258">
    <property type="entry name" value="DUF4218 DOMAIN-CONTAINING PROTEIN-RELATED"/>
    <property type="match status" value="1"/>
</dbReference>
<name>A0ABD1TJN9_9LAMI</name>
<evidence type="ECO:0000259" key="1">
    <source>
        <dbReference type="Pfam" id="PF13952"/>
    </source>
</evidence>
<dbReference type="AlphaFoldDB" id="A0ABD1TJN9"/>
<keyword evidence="4" id="KW-1185">Reference proteome</keyword>
<dbReference type="Proteomes" id="UP001604336">
    <property type="component" value="Unassembled WGS sequence"/>
</dbReference>
<organism evidence="3 4">
    <name type="scientific">Abeliophyllum distichum</name>
    <dbReference type="NCBI Taxonomy" id="126358"/>
    <lineage>
        <taxon>Eukaryota</taxon>
        <taxon>Viridiplantae</taxon>
        <taxon>Streptophyta</taxon>
        <taxon>Embryophyta</taxon>
        <taxon>Tracheophyta</taxon>
        <taxon>Spermatophyta</taxon>
        <taxon>Magnoliopsida</taxon>
        <taxon>eudicotyledons</taxon>
        <taxon>Gunneridae</taxon>
        <taxon>Pentapetalae</taxon>
        <taxon>asterids</taxon>
        <taxon>lamiids</taxon>
        <taxon>Lamiales</taxon>
        <taxon>Oleaceae</taxon>
        <taxon>Forsythieae</taxon>
        <taxon>Abeliophyllum</taxon>
    </lineage>
</organism>
<proteinExistence type="predicted"/>
<dbReference type="InterPro" id="IPR025312">
    <property type="entry name" value="DUF4216"/>
</dbReference>
<evidence type="ECO:0000259" key="2">
    <source>
        <dbReference type="Pfam" id="PF13960"/>
    </source>
</evidence>
<reference evidence="4" key="1">
    <citation type="submission" date="2024-07" db="EMBL/GenBank/DDBJ databases">
        <title>Two chromosome-level genome assemblies of Korean endemic species Abeliophyllum distichum and Forsythia ovata (Oleaceae).</title>
        <authorList>
            <person name="Jang H."/>
        </authorList>
    </citation>
    <scope>NUCLEOTIDE SEQUENCE [LARGE SCALE GENOMIC DNA]</scope>
</reference>
<dbReference type="Pfam" id="PF13952">
    <property type="entry name" value="DUF4216"/>
    <property type="match status" value="1"/>
</dbReference>
<comment type="caution">
    <text evidence="3">The sequence shown here is derived from an EMBL/GenBank/DDBJ whole genome shotgun (WGS) entry which is preliminary data.</text>
</comment>
<protein>
    <recommendedName>
        <fullName evidence="5">DUF4218 domain-containing protein</fullName>
    </recommendedName>
</protein>
<evidence type="ECO:0000313" key="4">
    <source>
        <dbReference type="Proteomes" id="UP001604336"/>
    </source>
</evidence>
<gene>
    <name evidence="3" type="ORF">Adt_18428</name>
</gene>
<feature type="domain" description="DUF4218" evidence="2">
    <location>
        <begin position="137"/>
        <end position="240"/>
    </location>
</feature>
<dbReference type="Pfam" id="PF13960">
    <property type="entry name" value="DUF4218"/>
    <property type="match status" value="1"/>
</dbReference>
<evidence type="ECO:0008006" key="5">
    <source>
        <dbReference type="Google" id="ProtNLM"/>
    </source>
</evidence>
<accession>A0ABD1TJN9</accession>
<feature type="domain" description="DUF4216" evidence="1">
    <location>
        <begin position="312"/>
        <end position="362"/>
    </location>
</feature>
<dbReference type="PANTHER" id="PTHR48258:SF14">
    <property type="entry name" value="OS02G0583300 PROTEIN"/>
    <property type="match status" value="1"/>
</dbReference>
<dbReference type="EMBL" id="JBFOLK010000005">
    <property type="protein sequence ID" value="KAL2512828.1"/>
    <property type="molecule type" value="Genomic_DNA"/>
</dbReference>
<dbReference type="InterPro" id="IPR025452">
    <property type="entry name" value="DUF4218"/>
</dbReference>
<evidence type="ECO:0000313" key="3">
    <source>
        <dbReference type="EMBL" id="KAL2512828.1"/>
    </source>
</evidence>
<sequence>MHVQKNVCDSLLGTLLGDPHKSKDTDNARCDLMKLKIRHKLHLYEDKERLMKPAAEYTFINADRQKFCNFIRKVKFPDGFASNLRKNVAPNESRIIGLKSHDCHILMQRLLPVGCRAFLNKTISSTITELCTFFKKLCARSIKVSDMVNAQQQLILILCKLERIFPPAFYDIMIHFVMHLPEEAILGGPVYMRWMYPFERYLKKLKDYVRNQSKPEGSIAEGYVVEESLTFCSWCFEDIYALYRINADDVSPELLSLASQTNDVVHSYPACIVNGVRFLTYDRDIRRKTQNSGVSIAGTSDEIFYGQLQDILELSYINSFSVVVFRCRWFKCDGKRKVTENNITSIDTSREAYKDDQFILAS</sequence>